<feature type="domain" description="Lipoyl-binding" evidence="11">
    <location>
        <begin position="112"/>
        <end position="187"/>
    </location>
</feature>
<evidence type="ECO:0000256" key="2">
    <source>
        <dbReference type="ARBA" id="ARBA00004305"/>
    </source>
</evidence>
<comment type="catalytic activity">
    <reaction evidence="9">
        <text>N(6)-[(R)-dihydrolipoyl]-L-lysyl-[protein] + 2-methylpropanoyl-CoA = N(6)-[(R)-S(8)-2-methylpropanoyldihydrolipoyl]-L-lysyl-[protein] + CoA</text>
        <dbReference type="Rhea" id="RHEA:18865"/>
        <dbReference type="Rhea" id="RHEA-COMP:10475"/>
        <dbReference type="Rhea" id="RHEA-COMP:10497"/>
        <dbReference type="ChEBI" id="CHEBI:57287"/>
        <dbReference type="ChEBI" id="CHEBI:57338"/>
        <dbReference type="ChEBI" id="CHEBI:83100"/>
        <dbReference type="ChEBI" id="CHEBI:83142"/>
        <dbReference type="EC" id="2.3.1.168"/>
    </reaction>
    <physiologicalReaction direction="left-to-right" evidence="9">
        <dbReference type="Rhea" id="RHEA:18866"/>
    </physiologicalReaction>
</comment>
<dbReference type="SUPFAM" id="SSF52777">
    <property type="entry name" value="CoA-dependent acyltransferases"/>
    <property type="match status" value="1"/>
</dbReference>
<evidence type="ECO:0000256" key="10">
    <source>
        <dbReference type="RuleBase" id="RU003423"/>
    </source>
</evidence>
<dbReference type="Pfam" id="PF02817">
    <property type="entry name" value="E3_binding"/>
    <property type="match status" value="1"/>
</dbReference>
<dbReference type="GO" id="GO:0031405">
    <property type="term" value="F:lipoic acid binding"/>
    <property type="evidence" value="ECO:0007669"/>
    <property type="project" value="TreeGrafter"/>
</dbReference>
<dbReference type="CDD" id="cd06849">
    <property type="entry name" value="lipoyl_domain"/>
    <property type="match status" value="1"/>
</dbReference>
<dbReference type="FunFam" id="3.30.559.10:FF:000027">
    <property type="entry name" value="Dihydrolipoamide acetyltransferase component of pyruvate dehydrogenase complex"/>
    <property type="match status" value="1"/>
</dbReference>
<evidence type="ECO:0000256" key="6">
    <source>
        <dbReference type="ARBA" id="ARBA00022946"/>
    </source>
</evidence>
<dbReference type="EC" id="2.3.1.-" evidence="10"/>
<comment type="subcellular location">
    <subcellularLocation>
        <location evidence="2">Mitochondrion matrix</location>
    </subcellularLocation>
</comment>
<proteinExistence type="inferred from homology"/>
<dbReference type="HOGENOM" id="CLU_016733_10_0_1"/>
<keyword evidence="4 10" id="KW-0808">Transferase</keyword>
<dbReference type="PhylomeDB" id="T1IN16"/>
<dbReference type="Gene3D" id="3.30.559.10">
    <property type="entry name" value="Chloramphenicol acetyltransferase-like domain"/>
    <property type="match status" value="1"/>
</dbReference>
<dbReference type="PANTHER" id="PTHR43178:SF5">
    <property type="entry name" value="LIPOAMIDE ACYLTRANSFERASE COMPONENT OF BRANCHED-CHAIN ALPHA-KETO ACID DEHYDROGENASE COMPLEX, MITOCHONDRIAL"/>
    <property type="match status" value="1"/>
</dbReference>
<comment type="cofactor">
    <cofactor evidence="1 10">
        <name>(R)-lipoate</name>
        <dbReference type="ChEBI" id="CHEBI:83088"/>
    </cofactor>
</comment>
<protein>
    <recommendedName>
        <fullName evidence="10">Dihydrolipoamide acetyltransferase component of pyruvate dehydrogenase complex</fullName>
        <ecNumber evidence="10">2.3.1.-</ecNumber>
    </recommendedName>
</protein>
<dbReference type="PROSITE" id="PS50968">
    <property type="entry name" value="BIOTINYL_LIPOYL"/>
    <property type="match status" value="1"/>
</dbReference>
<dbReference type="Pfam" id="PF00198">
    <property type="entry name" value="2-oxoacid_dh"/>
    <property type="match status" value="1"/>
</dbReference>
<dbReference type="InterPro" id="IPR036625">
    <property type="entry name" value="E3-bd_dom_sf"/>
</dbReference>
<dbReference type="InterPro" id="IPR004167">
    <property type="entry name" value="PSBD"/>
</dbReference>
<dbReference type="GO" id="GO:0005829">
    <property type="term" value="C:cytosol"/>
    <property type="evidence" value="ECO:0007669"/>
    <property type="project" value="UniProtKB-ARBA"/>
</dbReference>
<evidence type="ECO:0000256" key="9">
    <source>
        <dbReference type="ARBA" id="ARBA00051775"/>
    </source>
</evidence>
<dbReference type="InterPro" id="IPR001078">
    <property type="entry name" value="2-oxoacid_DH_actylTfrase"/>
</dbReference>
<keyword evidence="6" id="KW-0809">Transit peptide</keyword>
<dbReference type="SUPFAM" id="SSF51230">
    <property type="entry name" value="Single hybrid motif"/>
    <property type="match status" value="1"/>
</dbReference>
<dbReference type="Gene3D" id="4.10.320.10">
    <property type="entry name" value="E3-binding domain"/>
    <property type="match status" value="1"/>
</dbReference>
<dbReference type="EnsemblMetazoa" id="SMAR002386-RA">
    <property type="protein sequence ID" value="SMAR002386-PA"/>
    <property type="gene ID" value="SMAR002386"/>
</dbReference>
<reference evidence="14" key="1">
    <citation type="submission" date="2011-05" db="EMBL/GenBank/DDBJ databases">
        <authorList>
            <person name="Richards S.R."/>
            <person name="Qu J."/>
            <person name="Jiang H."/>
            <person name="Jhangiani S.N."/>
            <person name="Agravi P."/>
            <person name="Goodspeed R."/>
            <person name="Gross S."/>
            <person name="Mandapat C."/>
            <person name="Jackson L."/>
            <person name="Mathew T."/>
            <person name="Pu L."/>
            <person name="Thornton R."/>
            <person name="Saada N."/>
            <person name="Wilczek-Boney K.B."/>
            <person name="Lee S."/>
            <person name="Kovar C."/>
            <person name="Wu Y."/>
            <person name="Scherer S.E."/>
            <person name="Worley K.C."/>
            <person name="Muzny D.M."/>
            <person name="Gibbs R."/>
        </authorList>
    </citation>
    <scope>NUCLEOTIDE SEQUENCE</scope>
    <source>
        <strain evidence="14">Brora</strain>
    </source>
</reference>
<comment type="similarity">
    <text evidence="3 10">Belongs to the 2-oxoacid dehydrogenase family.</text>
</comment>
<sequence>MHEIQLDNAYGLYPRPGLLRPPRIFNEHRSVRRRECSPTKNFCRISCKIMLHFVLRRSTLSKEIFRNSRIFTLKHKSDHCAVVYAQSSWRNRNKFDHLPNKFFHTTQTYYEIVQFFLSDIGEGIREVAVKEWYVKVGDTVKQFDSICEVQSDKASVTITSRYDGIIEKLHYDIDDTALVGKPLVDIKISDDASQTQALDEVQDQDAVILSQTANQVMSTFDKVLTTPAVRRMAMEHKIRLSDVQGTGKEGRVLKEDILKYLDSLKTSAKSIPPPSITTKSIPKQLLAISKSPITIGKDRTEAIKGIPKAMAKAMAAANQIPHFGYYDEINLTELVKMRGYLKEMAKERGVKFSYMPVFIKAVSMALNQYPVLNATVDDKCENITYKAAHNIGVAMDTSLGLVVPNVKNVQGLSILEIASDMNRLHDVGKKGQLGTTDLTGGTFTLSNIGSIGGTYAKPLIFPPQVAIGAVGKIQVLPRYDRDGNVVKTFIMQVSWSADHRIIDGATMARFSNLWKDYLENPITISIEVGVSSGRAIGLPLNF</sequence>
<dbReference type="STRING" id="126957.T1IN16"/>
<evidence type="ECO:0000256" key="5">
    <source>
        <dbReference type="ARBA" id="ARBA00022823"/>
    </source>
</evidence>
<organism evidence="13 14">
    <name type="scientific">Strigamia maritima</name>
    <name type="common">European centipede</name>
    <name type="synonym">Geophilus maritimus</name>
    <dbReference type="NCBI Taxonomy" id="126957"/>
    <lineage>
        <taxon>Eukaryota</taxon>
        <taxon>Metazoa</taxon>
        <taxon>Ecdysozoa</taxon>
        <taxon>Arthropoda</taxon>
        <taxon>Myriapoda</taxon>
        <taxon>Chilopoda</taxon>
        <taxon>Pleurostigmophora</taxon>
        <taxon>Geophilomorpha</taxon>
        <taxon>Linotaeniidae</taxon>
        <taxon>Strigamia</taxon>
    </lineage>
</organism>
<evidence type="ECO:0000256" key="4">
    <source>
        <dbReference type="ARBA" id="ARBA00022679"/>
    </source>
</evidence>
<dbReference type="InterPro" id="IPR011053">
    <property type="entry name" value="Single_hybrid_motif"/>
</dbReference>
<dbReference type="Pfam" id="PF00364">
    <property type="entry name" value="Biotin_lipoyl"/>
    <property type="match status" value="1"/>
</dbReference>
<keyword evidence="8 10" id="KW-0012">Acyltransferase</keyword>
<dbReference type="OMA" id="MPFCIKA"/>
<dbReference type="InterPro" id="IPR023213">
    <property type="entry name" value="CAT-like_dom_sf"/>
</dbReference>
<keyword evidence="7" id="KW-0496">Mitochondrion</keyword>
<evidence type="ECO:0000256" key="7">
    <source>
        <dbReference type="ARBA" id="ARBA00023128"/>
    </source>
</evidence>
<dbReference type="PROSITE" id="PS00189">
    <property type="entry name" value="LIPOYL"/>
    <property type="match status" value="1"/>
</dbReference>
<evidence type="ECO:0000259" key="11">
    <source>
        <dbReference type="PROSITE" id="PS50968"/>
    </source>
</evidence>
<dbReference type="GO" id="GO:0016407">
    <property type="term" value="F:acetyltransferase activity"/>
    <property type="evidence" value="ECO:0007669"/>
    <property type="project" value="TreeGrafter"/>
</dbReference>
<dbReference type="FunFam" id="2.40.50.100:FF:000013">
    <property type="entry name" value="Dihydrolipoamide acetyltransferase component of pyruvate dehydrogenase complex"/>
    <property type="match status" value="1"/>
</dbReference>
<dbReference type="Gene3D" id="2.40.50.100">
    <property type="match status" value="1"/>
</dbReference>
<dbReference type="eggNOG" id="KOG0558">
    <property type="taxonomic scope" value="Eukaryota"/>
</dbReference>
<dbReference type="PROSITE" id="PS51826">
    <property type="entry name" value="PSBD"/>
    <property type="match status" value="1"/>
</dbReference>
<dbReference type="EMBL" id="JH431114">
    <property type="status" value="NOT_ANNOTATED_CDS"/>
    <property type="molecule type" value="Genomic_DNA"/>
</dbReference>
<reference evidence="13" key="2">
    <citation type="submission" date="2015-02" db="UniProtKB">
        <authorList>
            <consortium name="EnsemblMetazoa"/>
        </authorList>
    </citation>
    <scope>IDENTIFICATION</scope>
</reference>
<accession>T1IN16</accession>
<dbReference type="PANTHER" id="PTHR43178">
    <property type="entry name" value="DIHYDROLIPOAMIDE ACETYLTRANSFERASE COMPONENT OF PYRUVATE DEHYDROGENASE COMPLEX"/>
    <property type="match status" value="1"/>
</dbReference>
<keyword evidence="5 10" id="KW-0450">Lipoyl</keyword>
<dbReference type="FunFam" id="4.10.320.10:FF:000002">
    <property type="entry name" value="Dihydrolipoamide acetyltransferase component of pyruvate dehydrogenase complex"/>
    <property type="match status" value="1"/>
</dbReference>
<dbReference type="AlphaFoldDB" id="T1IN16"/>
<evidence type="ECO:0000259" key="12">
    <source>
        <dbReference type="PROSITE" id="PS51826"/>
    </source>
</evidence>
<feature type="domain" description="Peripheral subunit-binding (PSBD)" evidence="12">
    <location>
        <begin position="224"/>
        <end position="261"/>
    </location>
</feature>
<keyword evidence="14" id="KW-1185">Reference proteome</keyword>
<dbReference type="GO" id="GO:0043754">
    <property type="term" value="F:dihydrolipoamide branched chain acyltransferase activity"/>
    <property type="evidence" value="ECO:0007669"/>
    <property type="project" value="UniProtKB-EC"/>
</dbReference>
<dbReference type="GO" id="GO:0005759">
    <property type="term" value="C:mitochondrial matrix"/>
    <property type="evidence" value="ECO:0007669"/>
    <property type="project" value="UniProtKB-SubCell"/>
</dbReference>
<dbReference type="Proteomes" id="UP000014500">
    <property type="component" value="Unassembled WGS sequence"/>
</dbReference>
<dbReference type="InterPro" id="IPR003016">
    <property type="entry name" value="2-oxoA_DH_lipoyl-BS"/>
</dbReference>
<evidence type="ECO:0000313" key="13">
    <source>
        <dbReference type="EnsemblMetazoa" id="SMAR002386-PA"/>
    </source>
</evidence>
<dbReference type="InterPro" id="IPR050743">
    <property type="entry name" value="2-oxoacid_DH_E2_comp"/>
</dbReference>
<name>T1IN16_STRMM</name>
<evidence type="ECO:0000256" key="8">
    <source>
        <dbReference type="ARBA" id="ARBA00023315"/>
    </source>
</evidence>
<evidence type="ECO:0000313" key="14">
    <source>
        <dbReference type="Proteomes" id="UP000014500"/>
    </source>
</evidence>
<dbReference type="SUPFAM" id="SSF47005">
    <property type="entry name" value="Peripheral subunit-binding domain of 2-oxo acid dehydrogenase complex"/>
    <property type="match status" value="1"/>
</dbReference>
<dbReference type="InterPro" id="IPR000089">
    <property type="entry name" value="Biotin_lipoyl"/>
</dbReference>
<evidence type="ECO:0000256" key="1">
    <source>
        <dbReference type="ARBA" id="ARBA00001938"/>
    </source>
</evidence>
<evidence type="ECO:0000256" key="3">
    <source>
        <dbReference type="ARBA" id="ARBA00007317"/>
    </source>
</evidence>